<evidence type="ECO:0000259" key="10">
    <source>
        <dbReference type="PROSITE" id="PS50075"/>
    </source>
</evidence>
<evidence type="ECO:0000256" key="5">
    <source>
        <dbReference type="ARBA" id="ARBA00022857"/>
    </source>
</evidence>
<dbReference type="Pfam" id="PF08240">
    <property type="entry name" value="ADH_N"/>
    <property type="match status" value="1"/>
</dbReference>
<dbReference type="InterPro" id="IPR016039">
    <property type="entry name" value="Thiolase-like"/>
</dbReference>
<dbReference type="GO" id="GO:0032259">
    <property type="term" value="P:methylation"/>
    <property type="evidence" value="ECO:0007669"/>
    <property type="project" value="UniProtKB-KW"/>
</dbReference>
<dbReference type="InterPro" id="IPR013968">
    <property type="entry name" value="PKS_KR"/>
</dbReference>
<dbReference type="InterPro" id="IPR018201">
    <property type="entry name" value="Ketoacyl_synth_AS"/>
</dbReference>
<dbReference type="GO" id="GO:0004312">
    <property type="term" value="F:fatty acid synthase activity"/>
    <property type="evidence" value="ECO:0007669"/>
    <property type="project" value="TreeGrafter"/>
</dbReference>
<dbReference type="Gene3D" id="3.40.50.720">
    <property type="entry name" value="NAD(P)-binding Rossmann-like Domain"/>
    <property type="match status" value="2"/>
</dbReference>
<evidence type="ECO:0008006" key="15">
    <source>
        <dbReference type="Google" id="ProtNLM"/>
    </source>
</evidence>
<dbReference type="GO" id="GO:0006633">
    <property type="term" value="P:fatty acid biosynthetic process"/>
    <property type="evidence" value="ECO:0007669"/>
    <property type="project" value="InterPro"/>
</dbReference>
<keyword evidence="5" id="KW-0521">NADP</keyword>
<dbReference type="PROSITE" id="PS00606">
    <property type="entry name" value="KS3_1"/>
    <property type="match status" value="1"/>
</dbReference>
<dbReference type="InterPro" id="IPR014031">
    <property type="entry name" value="Ketoacyl_synth_C"/>
</dbReference>
<dbReference type="Pfam" id="PF21089">
    <property type="entry name" value="PKS_DH_N"/>
    <property type="match status" value="1"/>
</dbReference>
<dbReference type="InterPro" id="IPR001227">
    <property type="entry name" value="Ac_transferase_dom_sf"/>
</dbReference>
<evidence type="ECO:0000256" key="7">
    <source>
        <dbReference type="ARBA" id="ARBA00023268"/>
    </source>
</evidence>
<evidence type="ECO:0000256" key="8">
    <source>
        <dbReference type="ARBA" id="ARBA00023315"/>
    </source>
</evidence>
<dbReference type="GO" id="GO:0031177">
    <property type="term" value="F:phosphopantetheine binding"/>
    <property type="evidence" value="ECO:0007669"/>
    <property type="project" value="InterPro"/>
</dbReference>
<evidence type="ECO:0000256" key="9">
    <source>
        <dbReference type="PROSITE-ProRule" id="PRU01363"/>
    </source>
</evidence>
<dbReference type="SUPFAM" id="SSF53901">
    <property type="entry name" value="Thiolase-like"/>
    <property type="match status" value="1"/>
</dbReference>
<dbReference type="Pfam" id="PF00698">
    <property type="entry name" value="Acyl_transf_1"/>
    <property type="match status" value="1"/>
</dbReference>
<dbReference type="Gene3D" id="3.40.47.10">
    <property type="match status" value="1"/>
</dbReference>
<evidence type="ECO:0000313" key="14">
    <source>
        <dbReference type="Proteomes" id="UP001152592"/>
    </source>
</evidence>
<dbReference type="GO" id="GO:0004315">
    <property type="term" value="F:3-oxoacyl-[acyl-carrier-protein] synthase activity"/>
    <property type="evidence" value="ECO:0007669"/>
    <property type="project" value="InterPro"/>
</dbReference>
<evidence type="ECO:0000259" key="12">
    <source>
        <dbReference type="PROSITE" id="PS52019"/>
    </source>
</evidence>
<dbReference type="InterPro" id="IPR006162">
    <property type="entry name" value="Ppantetheine_attach_site"/>
</dbReference>
<comment type="caution">
    <text evidence="13">The sequence shown here is derived from an EMBL/GenBank/DDBJ whole genome shotgun (WGS) entry which is preliminary data.</text>
</comment>
<dbReference type="Pfam" id="PF02801">
    <property type="entry name" value="Ketoacyl-synt_C"/>
    <property type="match status" value="1"/>
</dbReference>
<accession>A0A9W4ICX5</accession>
<evidence type="ECO:0000259" key="11">
    <source>
        <dbReference type="PROSITE" id="PS52004"/>
    </source>
</evidence>
<dbReference type="SUPFAM" id="SSF55048">
    <property type="entry name" value="Probable ACP-binding domain of malonyl-CoA ACP transacylase"/>
    <property type="match status" value="1"/>
</dbReference>
<dbReference type="SMART" id="SM00827">
    <property type="entry name" value="PKS_AT"/>
    <property type="match status" value="1"/>
</dbReference>
<dbReference type="PROSITE" id="PS52004">
    <property type="entry name" value="KS3_2"/>
    <property type="match status" value="1"/>
</dbReference>
<feature type="domain" description="Carrier" evidence="10">
    <location>
        <begin position="2533"/>
        <end position="2611"/>
    </location>
</feature>
<dbReference type="InterPro" id="IPR013154">
    <property type="entry name" value="ADH-like_N"/>
</dbReference>
<feature type="active site" description="Proton acceptor; for dehydratase activity" evidence="9">
    <location>
        <position position="1010"/>
    </location>
</feature>
<dbReference type="PROSITE" id="PS01162">
    <property type="entry name" value="QOR_ZETA_CRYSTAL"/>
    <property type="match status" value="1"/>
</dbReference>
<feature type="domain" description="Ketosynthase family 3 (KS3)" evidence="11">
    <location>
        <begin position="8"/>
        <end position="434"/>
    </location>
</feature>
<name>A0A9W4ICX5_9EURO</name>
<feature type="region of interest" description="N-terminal hotdog fold" evidence="9">
    <location>
        <begin position="978"/>
        <end position="1111"/>
    </location>
</feature>
<dbReference type="InterPro" id="IPR036291">
    <property type="entry name" value="NAD(P)-bd_dom_sf"/>
</dbReference>
<evidence type="ECO:0000256" key="4">
    <source>
        <dbReference type="ARBA" id="ARBA00022679"/>
    </source>
</evidence>
<dbReference type="PROSITE" id="PS00012">
    <property type="entry name" value="PHOSPHOPANTETHEINE"/>
    <property type="match status" value="1"/>
</dbReference>
<dbReference type="OrthoDB" id="10281169at2759"/>
<dbReference type="InterPro" id="IPR020841">
    <property type="entry name" value="PKS_Beta-ketoAc_synthase_dom"/>
</dbReference>
<keyword evidence="6" id="KW-0560">Oxidoreductase</keyword>
<evidence type="ECO:0000256" key="2">
    <source>
        <dbReference type="ARBA" id="ARBA00022553"/>
    </source>
</evidence>
<evidence type="ECO:0000256" key="6">
    <source>
        <dbReference type="ARBA" id="ARBA00023002"/>
    </source>
</evidence>
<dbReference type="SUPFAM" id="SSF50129">
    <property type="entry name" value="GroES-like"/>
    <property type="match status" value="1"/>
</dbReference>
<dbReference type="SUPFAM" id="SSF52151">
    <property type="entry name" value="FabD/lysophospholipase-like"/>
    <property type="match status" value="1"/>
</dbReference>
<dbReference type="Gene3D" id="3.90.180.10">
    <property type="entry name" value="Medium-chain alcohol dehydrogenases, catalytic domain"/>
    <property type="match status" value="1"/>
</dbReference>
<reference evidence="13" key="1">
    <citation type="submission" date="2021-07" db="EMBL/GenBank/DDBJ databases">
        <authorList>
            <person name="Branca A.L. A."/>
        </authorList>
    </citation>
    <scope>NUCLEOTIDE SEQUENCE</scope>
</reference>
<dbReference type="Pfam" id="PF08242">
    <property type="entry name" value="Methyltransf_12"/>
    <property type="match status" value="1"/>
</dbReference>
<evidence type="ECO:0000313" key="13">
    <source>
        <dbReference type="EMBL" id="CAG8258325.1"/>
    </source>
</evidence>
<dbReference type="InterPro" id="IPR016035">
    <property type="entry name" value="Acyl_Trfase/lysoPLipase"/>
</dbReference>
<dbReference type="InterPro" id="IPR042104">
    <property type="entry name" value="PKS_dehydratase_sf"/>
</dbReference>
<dbReference type="PANTHER" id="PTHR43775:SF29">
    <property type="entry name" value="ASPERFURANONE POLYKETIDE SYNTHASE AFOG-RELATED"/>
    <property type="match status" value="1"/>
</dbReference>
<keyword evidence="8" id="KW-0012">Acyltransferase</keyword>
<evidence type="ECO:0000256" key="3">
    <source>
        <dbReference type="ARBA" id="ARBA00022603"/>
    </source>
</evidence>
<dbReference type="Proteomes" id="UP001152592">
    <property type="component" value="Unassembled WGS sequence"/>
</dbReference>
<dbReference type="InterPro" id="IPR050091">
    <property type="entry name" value="PKS_NRPS_Biosynth_Enz"/>
</dbReference>
<evidence type="ECO:0000256" key="1">
    <source>
        <dbReference type="ARBA" id="ARBA00022450"/>
    </source>
</evidence>
<dbReference type="InterPro" id="IPR009081">
    <property type="entry name" value="PP-bd_ACP"/>
</dbReference>
<protein>
    <recommendedName>
        <fullName evidence="15">Carrier domain-containing protein</fullName>
    </recommendedName>
</protein>
<dbReference type="Pfam" id="PF14765">
    <property type="entry name" value="PS-DH"/>
    <property type="match status" value="1"/>
</dbReference>
<dbReference type="Gene3D" id="3.40.50.150">
    <property type="entry name" value="Vaccinia Virus protein VP39"/>
    <property type="match status" value="1"/>
</dbReference>
<keyword evidence="3" id="KW-0489">Methyltransferase</keyword>
<dbReference type="InterPro" id="IPR014043">
    <property type="entry name" value="Acyl_transferase_dom"/>
</dbReference>
<keyword evidence="1" id="KW-0596">Phosphopantetheine</keyword>
<dbReference type="InterPro" id="IPR049551">
    <property type="entry name" value="PKS_DH_C"/>
</dbReference>
<dbReference type="GO" id="GO:0030639">
    <property type="term" value="P:polyketide biosynthetic process"/>
    <property type="evidence" value="ECO:0007669"/>
    <property type="project" value="UniProtKB-ARBA"/>
</dbReference>
<keyword evidence="2" id="KW-0597">Phosphoprotein</keyword>
<dbReference type="PANTHER" id="PTHR43775">
    <property type="entry name" value="FATTY ACID SYNTHASE"/>
    <property type="match status" value="1"/>
</dbReference>
<keyword evidence="4" id="KW-0808">Transferase</keyword>
<dbReference type="FunFam" id="3.40.50.720:FF:000209">
    <property type="entry name" value="Polyketide synthase Pks12"/>
    <property type="match status" value="1"/>
</dbReference>
<dbReference type="GO" id="GO:0016491">
    <property type="term" value="F:oxidoreductase activity"/>
    <property type="evidence" value="ECO:0007669"/>
    <property type="project" value="UniProtKB-KW"/>
</dbReference>
<dbReference type="SMART" id="SM00826">
    <property type="entry name" value="PKS_DH"/>
    <property type="match status" value="1"/>
</dbReference>
<dbReference type="Gene3D" id="1.10.1200.10">
    <property type="entry name" value="ACP-like"/>
    <property type="match status" value="1"/>
</dbReference>
<keyword evidence="7" id="KW-0511">Multifunctional enzyme</keyword>
<dbReference type="Pfam" id="PF08659">
    <property type="entry name" value="KR"/>
    <property type="match status" value="1"/>
</dbReference>
<dbReference type="Gene3D" id="3.10.129.110">
    <property type="entry name" value="Polyketide synthase dehydratase"/>
    <property type="match status" value="1"/>
</dbReference>
<dbReference type="InterPro" id="IPR029063">
    <property type="entry name" value="SAM-dependent_MTases_sf"/>
</dbReference>
<dbReference type="InterPro" id="IPR011032">
    <property type="entry name" value="GroES-like_sf"/>
</dbReference>
<dbReference type="SMART" id="SM00825">
    <property type="entry name" value="PKS_KS"/>
    <property type="match status" value="1"/>
</dbReference>
<dbReference type="CDD" id="cd00833">
    <property type="entry name" value="PKS"/>
    <property type="match status" value="1"/>
</dbReference>
<dbReference type="GO" id="GO:1901336">
    <property type="term" value="P:lactone biosynthetic process"/>
    <property type="evidence" value="ECO:0007669"/>
    <property type="project" value="UniProtKB-ARBA"/>
</dbReference>
<dbReference type="GO" id="GO:0008270">
    <property type="term" value="F:zinc ion binding"/>
    <property type="evidence" value="ECO:0007669"/>
    <property type="project" value="InterPro"/>
</dbReference>
<dbReference type="SMART" id="SM00823">
    <property type="entry name" value="PKS_PP"/>
    <property type="match status" value="1"/>
</dbReference>
<sequence length="2619" mass="287469">MSDQDQKLPPLAIVGLSLKFPQDAVSPESFWDMLVEGRCASTDFPSDRLNIDAYHNSDTNRLDTLSARGGHFMTEDLGLFDAPFFSITAAEAEAMDPQQRLVLEAAYRALENAGLTMEKIAKSKTCVFAGSTGHDYLMLKVKDSQCLQKWDITGTTSNMVPNRVSWFFDLVGPSAAIDTACSSSLMALDMTCQSIWSGDSSMGLAVGSNILLSLETTLMMDNLGLLSKDSRCQSFDSRGNGYARGEGVGVLVIKPLQDALRDGDTIRSVIRASASNQDGRTPGITQPSPEMQAQLIEETYRKAGLDMAATRYFEAHGTGTAVGDPIEVKAIGSVFRQHRSPDAPLYIGSVKSNIGHLEGGSGVAGVIKTVLALERGMIPPNSTNLQNLNPRIDDEFFNMKFPQASLPWPSEGLRRASVSSFGYGGSNTHIVLDDAFHYLRLNGLSGNHSTNIPHQSTMCKDHRPTDVQDIESAEPGWISIQKRPENSPKLLVWSVADEKGVSRLREAWKSWLPPNSKLDDLQNGLLDHLAYTLASRRTLLSWRTFAVSNPSDSWATISDKFSLASQARISPNLVMIFSGQGAQWFAMGRQLLDVFPVFSQSVEQAGDYLRSLGCDWDPIDELKRSESTSNVNKTEYSQILCTILQVALVDLLRFLNIVPKAVLGHSSGEVAAAYCAHGITRQSAWKVSYYRGNMSNTLENTSEFKGSMLAVALSEKDANSYIEAATTQFDSPKLSVGCINSPKSVTVTGEAIQLDALKVLLDRDSVFCRRLKVNLAYHSSQMREISGLYLEALGELKSDYSGHKNCPEMVSSVTGNWIERGETAKASHWVKNMISPVRFSDGLAVLCAGSGSDSHKRLDGSHRRTRSIDHIVEVGPHSVLQGACKDVLKTMQGKRPIEYLSILVRNISAVDTAFSLFGTLFAAGYPIDLMRVNGQDSAKPGTFKCLSDLPAYPFNHDVRYWHESDLSKNHRLQKVGRNDLLGVPDPSCNPFERKWRHFLRVSEMPWIKDHQIDNSILYPGAGMVVMAIEAAKQIAEPGRAIEAFNAQEVKFHAAMRVPTGSHGLETTLYLRSVKGMESKSSAWSEFRICTYDNGVWTENCTGIIQTVYAASDTVPAVERRNREELWNSQLESYAAAVAACTLPADGSSLYERLQRSGYGYGEAFQLVKELSFGLQEPDVVADVQRFSSPAGETIHPTTLDAILQTSIWTSVDPETDDIPTAIPTSIDSLWVSSQLLTKATSASLKTHATRNKESTFLGASFDITVFDDGLREVLVSVQGLGTNVVSETESLLNGPVATENICHHFEWKPEPRLLSSEDLMNLCRHTNVSDLPSSEDDSKDLEFLFMSRIIGVLRTLYLQGITPSKPHLQKYVNWMKQQQMLLTEGQHWLSEDIWKSRLVDADYVREVESRVSSKNSRGSFYTTVATDLLGFLTGSVDPIETVSQSGKMRDLYHEEVSCLQQTHCLANRNQLGESRCIKHFSRYLELLTHSHPRMKFIEIGAGSRSMTDVMIRMLGGADEESDRKYAQWDYTSISNSVFASAQDRFRKEASKMTFKELDIEKDPEPQGFECGTYDVVVAGLVLYTVSDLKKALCNARKLLKPGGKLMMYEVVGSGLRSTFLYGLLEGWWSGKLDLPTRMTSKLIVEGSESSRAMGVGPYTNKQQWNEHFIEAGFSGLDLVFADSDDSVTDECGMLVTTAIENPSTDHQGMEIEIVYDRAEAAQHDLADHLVNDLKSISMGSIRCSSVQEAVEYHPNGPLLRLVLLELQSPVLCEIEPELFGQLQNLLSSTEHVLWINQGGGIFPSQPQSRLVEGMLRVLRTENIKRRHHLLSLEPQLSLTRRQHDHIIKLVRFFLSPAAQNADMEYVEHEGLLNIPRMLPSRTLNRDISRMASSHQSAVQDFNCQVPLSLNAASAGLLNGFEFIEDESAYLPLQADEIEVEVRCAGINFRDILIAVGQLKASHTGSEWSGVVSRVGDACSRFQVGDSVVGLHNGCFSTSVRMLENGPIVKIPAGISFPDAAAVSVNFATSYIALHNVARIQSGETVLIHSASGGTGQAAIQIAKNAGATVFATVGSESKKKLLMDVYNIPESHIFSSRTTLFSKMIKLRTGGKGVDVILNSLAGESLFASWKCIAPYGRFLEIGKRDILSNQRLPMLKFLDNVTFSGADLAVMSVERPEICTTALKSIFDLIQQGKLHPSQPISVYGVGEMEKAFRIMQTGQHVGKMVLEMRAHDQVKTVLRTRPTFSLDSHATFVVSGGLGGIGRNMICWLADRGARHLLLLSRSGGQTGKARDVIQSLEERGVKVLAPMCDVSNRASVKDALRECRSCMPPIKGCIQAAMVLRDGVFEGISHQSWQESIRPKVQGSLNLHELLPRGMDFFIMLSSVAGILGTTGQANYAAGNTFQDALARHRVGLGEKATSLNLGVIDFAGAVVEDARLHDLWIKQSELPPVTEAHVHGLLSTYCDPRICSATSLECQIVAGLSSEAVSGNNQWRSEPIVQHLVVNENPGGDQNTQSSSKGASSLLQAKSLAEANTIVAELFAQKLSAALGIATGDIDSNKPLHQYGVDSLVAVELRGWFSKEIQADLGVFEIIGGATMTSVAQLAARKSKIVKVAEN</sequence>
<dbReference type="InterPro" id="IPR002364">
    <property type="entry name" value="Quin_OxRdtase/zeta-crystal_CS"/>
</dbReference>
<dbReference type="InterPro" id="IPR056501">
    <property type="entry name" value="NAD-bd_HRPKS_sdrA"/>
</dbReference>
<dbReference type="InterPro" id="IPR020807">
    <property type="entry name" value="PKS_DH"/>
</dbReference>
<dbReference type="InterPro" id="IPR049900">
    <property type="entry name" value="PKS_mFAS_DH"/>
</dbReference>
<dbReference type="Pfam" id="PF13602">
    <property type="entry name" value="ADH_zinc_N_2"/>
    <property type="match status" value="1"/>
</dbReference>
<dbReference type="InterPro" id="IPR036736">
    <property type="entry name" value="ACP-like_sf"/>
</dbReference>
<dbReference type="PROSITE" id="PS50075">
    <property type="entry name" value="CARRIER"/>
    <property type="match status" value="1"/>
</dbReference>
<dbReference type="SMART" id="SM00829">
    <property type="entry name" value="PKS_ER"/>
    <property type="match status" value="1"/>
</dbReference>
<dbReference type="SUPFAM" id="SSF47336">
    <property type="entry name" value="ACP-like"/>
    <property type="match status" value="1"/>
</dbReference>
<dbReference type="Pfam" id="PF23114">
    <property type="entry name" value="NAD-bd_HRPKS_sdrA"/>
    <property type="match status" value="1"/>
</dbReference>
<proteinExistence type="predicted"/>
<dbReference type="InterPro" id="IPR049552">
    <property type="entry name" value="PKS_DH_N"/>
</dbReference>
<dbReference type="EMBL" id="CAJVPD010000033">
    <property type="protein sequence ID" value="CAG8258325.1"/>
    <property type="molecule type" value="Genomic_DNA"/>
</dbReference>
<dbReference type="Pfam" id="PF23297">
    <property type="entry name" value="ACP_SdgA_C"/>
    <property type="match status" value="1"/>
</dbReference>
<dbReference type="InterPro" id="IPR013217">
    <property type="entry name" value="Methyltransf_12"/>
</dbReference>
<organism evidence="13 14">
    <name type="scientific">Penicillium salamii</name>
    <dbReference type="NCBI Taxonomy" id="1612424"/>
    <lineage>
        <taxon>Eukaryota</taxon>
        <taxon>Fungi</taxon>
        <taxon>Dikarya</taxon>
        <taxon>Ascomycota</taxon>
        <taxon>Pezizomycotina</taxon>
        <taxon>Eurotiomycetes</taxon>
        <taxon>Eurotiomycetidae</taxon>
        <taxon>Eurotiales</taxon>
        <taxon>Aspergillaceae</taxon>
        <taxon>Penicillium</taxon>
    </lineage>
</organism>
<dbReference type="Gene3D" id="3.40.366.10">
    <property type="entry name" value="Malonyl-Coenzyme A Acyl Carrier Protein, domain 2"/>
    <property type="match status" value="1"/>
</dbReference>
<dbReference type="SMART" id="SM00822">
    <property type="entry name" value="PKS_KR"/>
    <property type="match status" value="1"/>
</dbReference>
<dbReference type="SUPFAM" id="SSF51735">
    <property type="entry name" value="NAD(P)-binding Rossmann-fold domains"/>
    <property type="match status" value="2"/>
</dbReference>
<dbReference type="SUPFAM" id="SSF53335">
    <property type="entry name" value="S-adenosyl-L-methionine-dependent methyltransferases"/>
    <property type="match status" value="1"/>
</dbReference>
<feature type="active site" description="Proton donor; for dehydratase activity" evidence="9">
    <location>
        <position position="1200"/>
    </location>
</feature>
<dbReference type="CDD" id="cd02440">
    <property type="entry name" value="AdoMet_MTases"/>
    <property type="match status" value="1"/>
</dbReference>
<dbReference type="Pfam" id="PF00109">
    <property type="entry name" value="ketoacyl-synt"/>
    <property type="match status" value="1"/>
</dbReference>
<dbReference type="CDD" id="cd05195">
    <property type="entry name" value="enoyl_red"/>
    <property type="match status" value="1"/>
</dbReference>
<feature type="domain" description="PKS/mFAS DH" evidence="12">
    <location>
        <begin position="978"/>
        <end position="1291"/>
    </location>
</feature>
<dbReference type="InterPro" id="IPR020843">
    <property type="entry name" value="ER"/>
</dbReference>
<feature type="region of interest" description="C-terminal hotdog fold" evidence="9">
    <location>
        <begin position="1141"/>
        <end position="1291"/>
    </location>
</feature>
<dbReference type="InterPro" id="IPR020806">
    <property type="entry name" value="PKS_PP-bd"/>
</dbReference>
<dbReference type="InterPro" id="IPR016036">
    <property type="entry name" value="Malonyl_transacylase_ACP-bd"/>
</dbReference>
<dbReference type="GO" id="GO:0008168">
    <property type="term" value="F:methyltransferase activity"/>
    <property type="evidence" value="ECO:0007669"/>
    <property type="project" value="UniProtKB-KW"/>
</dbReference>
<dbReference type="InterPro" id="IPR057326">
    <property type="entry name" value="KR_dom"/>
</dbReference>
<gene>
    <name evidence="13" type="ORF">PSALAMII_LOCUS889</name>
</gene>
<dbReference type="PROSITE" id="PS52019">
    <property type="entry name" value="PKS_MFAS_DH"/>
    <property type="match status" value="1"/>
</dbReference>
<dbReference type="InterPro" id="IPR014030">
    <property type="entry name" value="Ketoacyl_synth_N"/>
</dbReference>